<evidence type="ECO:0000256" key="19">
    <source>
        <dbReference type="ARBA" id="ARBA00023183"/>
    </source>
</evidence>
<evidence type="ECO:0000256" key="22">
    <source>
        <dbReference type="SAM" id="MobiDB-lite"/>
    </source>
</evidence>
<evidence type="ECO:0000256" key="8">
    <source>
        <dbReference type="ARBA" id="ARBA00022536"/>
    </source>
</evidence>
<evidence type="ECO:0000256" key="23">
    <source>
        <dbReference type="SAM" id="Phobius"/>
    </source>
</evidence>
<keyword evidence="15" id="KW-0333">Golgi apparatus</keyword>
<keyword evidence="5" id="KW-0813">Transport</keyword>
<sequence>MAGSWHCPREAHSAGGAPPPGPCSRARGTRASPCSLADVDECRDARPPCGAGSCENLPGAYRCLCPEGYRTGARQAECQDVDECAAGTPCGLPSHCTNTAGSFRCECRPGYRAQAPGGPCMDVNECLEGDFCFPHGECLNADGSYTCLCAQGFAAAPDGASCLDVDECRRGGACEGGRCVNTEGSFDCYCPAGFRAGPDKTDCQDVDECQDYRDALCGAQRCENLPGSYRCVADCDPGYEAGSNGQCHDVDECETYGAHLCGAQRCQNLPGSYRCVAPCDPGYEPGPGSQCHDVDECANGTRCGVHAVCHNLPGAFQCLCDQGYETTRDGHHCQDVNECETLQGVCGAELCENVEGSFLCLCPSSDQEFDPMTGRCTRPPGAALPSRPEPPELRVEPEPELEPVLVPGEGARRECYRQGCGGLLAWNTTRQECCCTLGGGWGPECSTRPCPTRGSAQYQALCPGIGGIVASGPHGALADVDECVLFGSHACMGGVCVNKVPGYACYCPSGYYYEREQLECVDNDECQDEEAEACVGGRCVNTVGSYYCSCQAPLVLDASQRRCVANDSQALDANQAVCWQEVVSPDILALQASSALAWLIVEVLVILLSLYLMTVNTDLTTIDLVAFSGYKYVGMIVGVVSGLLFGRTGYYLLLSWCCVTIFFFMVRAGGTWPGARRLGPEDLGTGVLVRGAKNQLRMYLTMAIAALQPLFMYWLTYHLVW</sequence>
<dbReference type="FunFam" id="2.10.25.10:FF:000005">
    <property type="entry name" value="Fibrillin 2"/>
    <property type="match status" value="1"/>
</dbReference>
<keyword evidence="10" id="KW-0732">Signal</keyword>
<evidence type="ECO:0000256" key="17">
    <source>
        <dbReference type="ARBA" id="ARBA00023157"/>
    </source>
</evidence>
<evidence type="ECO:0000256" key="2">
    <source>
        <dbReference type="ARBA" id="ARBA00004498"/>
    </source>
</evidence>
<feature type="region of interest" description="Disordered" evidence="22">
    <location>
        <begin position="378"/>
        <end position="398"/>
    </location>
</feature>
<organism evidence="26 27">
    <name type="scientific">Alligator sinensis</name>
    <name type="common">Chinese alligator</name>
    <dbReference type="NCBI Taxonomy" id="38654"/>
    <lineage>
        <taxon>Eukaryota</taxon>
        <taxon>Metazoa</taxon>
        <taxon>Chordata</taxon>
        <taxon>Craniata</taxon>
        <taxon>Vertebrata</taxon>
        <taxon>Euteleostomi</taxon>
        <taxon>Archelosauria</taxon>
        <taxon>Archosauria</taxon>
        <taxon>Crocodylia</taxon>
        <taxon>Alligatoridae</taxon>
        <taxon>Alligatorinae</taxon>
        <taxon>Alligator</taxon>
    </lineage>
</organism>
<evidence type="ECO:0000256" key="16">
    <source>
        <dbReference type="ARBA" id="ARBA00023136"/>
    </source>
</evidence>
<dbReference type="CTD" id="8425"/>
<dbReference type="GO" id="GO:0005509">
    <property type="term" value="F:calcium ion binding"/>
    <property type="evidence" value="ECO:0007669"/>
    <property type="project" value="InterPro"/>
</dbReference>
<feature type="domain" description="EGF-like" evidence="24">
    <location>
        <begin position="80"/>
        <end position="117"/>
    </location>
</feature>
<dbReference type="InterPro" id="IPR000742">
    <property type="entry name" value="EGF"/>
</dbReference>
<dbReference type="InterPro" id="IPR018097">
    <property type="entry name" value="EGF_Ca-bd_CS"/>
</dbReference>
<evidence type="ECO:0000256" key="20">
    <source>
        <dbReference type="ARBA" id="ARBA00038081"/>
    </source>
</evidence>
<dbReference type="Pfam" id="PF00683">
    <property type="entry name" value="TB"/>
    <property type="match status" value="1"/>
</dbReference>
<dbReference type="SUPFAM" id="SSF57184">
    <property type="entry name" value="Growth factor receptor domain"/>
    <property type="match status" value="3"/>
</dbReference>
<evidence type="ECO:0000256" key="11">
    <source>
        <dbReference type="ARBA" id="ARBA00022737"/>
    </source>
</evidence>
<feature type="transmembrane region" description="Helical" evidence="23">
    <location>
        <begin position="650"/>
        <end position="668"/>
    </location>
</feature>
<evidence type="ECO:0000256" key="10">
    <source>
        <dbReference type="ARBA" id="ARBA00022729"/>
    </source>
</evidence>
<evidence type="ECO:0000259" key="24">
    <source>
        <dbReference type="PROSITE" id="PS50026"/>
    </source>
</evidence>
<evidence type="ECO:0000313" key="26">
    <source>
        <dbReference type="Proteomes" id="UP000189705"/>
    </source>
</evidence>
<keyword evidence="18" id="KW-0325">Glycoprotein</keyword>
<keyword evidence="9 23" id="KW-0812">Transmembrane</keyword>
<feature type="domain" description="EGF-like" evidence="24">
    <location>
        <begin position="122"/>
        <end position="163"/>
    </location>
</feature>
<dbReference type="InterPro" id="IPR036773">
    <property type="entry name" value="TB_dom_sf"/>
</dbReference>
<dbReference type="InterPro" id="IPR050751">
    <property type="entry name" value="ECM_structural_protein"/>
</dbReference>
<reference evidence="27" key="1">
    <citation type="submission" date="2025-08" db="UniProtKB">
        <authorList>
            <consortium name="RefSeq"/>
        </authorList>
    </citation>
    <scope>IDENTIFICATION</scope>
</reference>
<evidence type="ECO:0000256" key="3">
    <source>
        <dbReference type="ARBA" id="ARBA00004653"/>
    </source>
</evidence>
<gene>
    <name evidence="27" type="primary">LTBP4</name>
</gene>
<dbReference type="FunFam" id="2.10.25.10:FF:000019">
    <property type="entry name" value="latent-transforming growth factor beta-binding protein 1 isoform X2"/>
    <property type="match status" value="1"/>
</dbReference>
<evidence type="ECO:0000256" key="9">
    <source>
        <dbReference type="ARBA" id="ARBA00022692"/>
    </source>
</evidence>
<keyword evidence="16 23" id="KW-0472">Membrane</keyword>
<keyword evidence="26" id="KW-1185">Reference proteome</keyword>
<dbReference type="Gene3D" id="3.90.290.10">
    <property type="entry name" value="TGF-beta binding (TB) domain"/>
    <property type="match status" value="1"/>
</dbReference>
<feature type="transmembrane region" description="Helical" evidence="23">
    <location>
        <begin position="595"/>
        <end position="612"/>
    </location>
</feature>
<dbReference type="InParanoid" id="A0A3Q0HEC6"/>
<dbReference type="PROSITE" id="PS50026">
    <property type="entry name" value="EGF_3"/>
    <property type="match status" value="6"/>
</dbReference>
<dbReference type="FunFam" id="2.10.25.10:FF:000194">
    <property type="entry name" value="Latent transforming growth factor beta binding protein 2"/>
    <property type="match status" value="1"/>
</dbReference>
<comment type="similarity">
    <text evidence="20">Belongs to the LTBP family.</text>
</comment>
<keyword evidence="14 23" id="KW-1133">Transmembrane helix</keyword>
<dbReference type="GeneID" id="102373000"/>
<dbReference type="InterPro" id="IPR017878">
    <property type="entry name" value="TB_dom"/>
</dbReference>
<evidence type="ECO:0000256" key="14">
    <source>
        <dbReference type="ARBA" id="ARBA00022989"/>
    </source>
</evidence>
<evidence type="ECO:0000313" key="27">
    <source>
        <dbReference type="RefSeq" id="XP_025068838.1"/>
    </source>
</evidence>
<dbReference type="KEGG" id="asn:102373000"/>
<dbReference type="GO" id="GO:0015031">
    <property type="term" value="P:protein transport"/>
    <property type="evidence" value="ECO:0007669"/>
    <property type="project" value="UniProtKB-KW"/>
</dbReference>
<feature type="domain" description="EGF-like" evidence="24">
    <location>
        <begin position="164"/>
        <end position="204"/>
    </location>
</feature>
<feature type="domain" description="TB" evidence="25">
    <location>
        <begin position="420"/>
        <end position="462"/>
    </location>
</feature>
<feature type="region of interest" description="Disordered" evidence="22">
    <location>
        <begin position="1"/>
        <end position="24"/>
    </location>
</feature>
<evidence type="ECO:0000256" key="13">
    <source>
        <dbReference type="ARBA" id="ARBA00022927"/>
    </source>
</evidence>
<dbReference type="PANTHER" id="PTHR24034:SF204">
    <property type="entry name" value="ADHESION G PROTEIN-COUPLED RECEPTOR E1"/>
    <property type="match status" value="1"/>
</dbReference>
<dbReference type="SUPFAM" id="SSF57196">
    <property type="entry name" value="EGF/Laminin"/>
    <property type="match status" value="1"/>
</dbReference>
<keyword evidence="7" id="KW-0272">Extracellular matrix</keyword>
<keyword evidence="12" id="KW-0256">Endoplasmic reticulum</keyword>
<keyword evidence="13" id="KW-0653">Protein transport</keyword>
<dbReference type="PROSITE" id="PS51364">
    <property type="entry name" value="TB"/>
    <property type="match status" value="1"/>
</dbReference>
<evidence type="ECO:0000256" key="21">
    <source>
        <dbReference type="PROSITE-ProRule" id="PRU00076"/>
    </source>
</evidence>
<feature type="domain" description="EGF-like" evidence="24">
    <location>
        <begin position="293"/>
        <end position="334"/>
    </location>
</feature>
<evidence type="ECO:0000256" key="12">
    <source>
        <dbReference type="ARBA" id="ARBA00022824"/>
    </source>
</evidence>
<dbReference type="InterPro" id="IPR049883">
    <property type="entry name" value="NOTCH1_EGF-like"/>
</dbReference>
<dbReference type="STRING" id="38654.A0A3Q0HEC6"/>
<dbReference type="GO" id="GO:0019838">
    <property type="term" value="F:growth factor binding"/>
    <property type="evidence" value="ECO:0007669"/>
    <property type="project" value="UniProtKB-KW"/>
</dbReference>
<dbReference type="InterPro" id="IPR005578">
    <property type="entry name" value="Yif1_fam"/>
</dbReference>
<feature type="transmembrane region" description="Helical" evidence="23">
    <location>
        <begin position="698"/>
        <end position="716"/>
    </location>
</feature>
<keyword evidence="19" id="KW-0340">Growth factor binding</keyword>
<keyword evidence="17" id="KW-1015">Disulfide bond</keyword>
<keyword evidence="8 21" id="KW-0245">EGF-like domain</keyword>
<comment type="similarity">
    <text evidence="4">Belongs to the YIF1 family.</text>
</comment>
<accession>A0A3Q0HEC6</accession>
<dbReference type="GO" id="GO:0006888">
    <property type="term" value="P:endoplasmic reticulum to Golgi vesicle-mediated transport"/>
    <property type="evidence" value="ECO:0007669"/>
    <property type="project" value="InterPro"/>
</dbReference>
<keyword evidence="11" id="KW-0677">Repeat</keyword>
<evidence type="ECO:0000256" key="1">
    <source>
        <dbReference type="ARBA" id="ARBA00004477"/>
    </source>
</evidence>
<dbReference type="CDD" id="cd00054">
    <property type="entry name" value="EGF_CA"/>
    <property type="match status" value="6"/>
</dbReference>
<dbReference type="InterPro" id="IPR001881">
    <property type="entry name" value="EGF-like_Ca-bd_dom"/>
</dbReference>
<evidence type="ECO:0000256" key="6">
    <source>
        <dbReference type="ARBA" id="ARBA00022525"/>
    </source>
</evidence>
<evidence type="ECO:0000256" key="15">
    <source>
        <dbReference type="ARBA" id="ARBA00023034"/>
    </source>
</evidence>
<evidence type="ECO:0000256" key="5">
    <source>
        <dbReference type="ARBA" id="ARBA00022448"/>
    </source>
</evidence>
<dbReference type="GO" id="GO:0005789">
    <property type="term" value="C:endoplasmic reticulum membrane"/>
    <property type="evidence" value="ECO:0007669"/>
    <property type="project" value="UniProtKB-SubCell"/>
</dbReference>
<dbReference type="Pfam" id="PF07645">
    <property type="entry name" value="EGF_CA"/>
    <property type="match status" value="10"/>
</dbReference>
<name>A0A3Q0HEC6_ALLSI</name>
<dbReference type="PANTHER" id="PTHR24034">
    <property type="entry name" value="EGF-LIKE DOMAIN-CONTAINING PROTEIN"/>
    <property type="match status" value="1"/>
</dbReference>
<evidence type="ECO:0000256" key="4">
    <source>
        <dbReference type="ARBA" id="ARBA00009727"/>
    </source>
</evidence>
<feature type="domain" description="EGF-like" evidence="24">
    <location>
        <begin position="38"/>
        <end position="79"/>
    </location>
</feature>
<dbReference type="Gene3D" id="2.10.25.10">
    <property type="entry name" value="Laminin"/>
    <property type="match status" value="10"/>
</dbReference>
<dbReference type="Proteomes" id="UP000189705">
    <property type="component" value="Unplaced"/>
</dbReference>
<dbReference type="InterPro" id="IPR000152">
    <property type="entry name" value="EGF-type_Asp/Asn_hydroxyl_site"/>
</dbReference>
<comment type="caution">
    <text evidence="21">Lacks conserved residue(s) required for the propagation of feature annotation.</text>
</comment>
<comment type="subcellular location">
    <subcellularLocation>
        <location evidence="1">Endoplasmic reticulum membrane</location>
        <topology evidence="1">Multi-pass membrane protein</topology>
    </subcellularLocation>
    <subcellularLocation>
        <location evidence="3">Golgi apparatus membrane</location>
        <topology evidence="3">Multi-pass membrane protein</topology>
    </subcellularLocation>
    <subcellularLocation>
        <location evidence="2">Secreted</location>
        <location evidence="2">Extracellular space</location>
        <location evidence="2">Extracellular matrix</location>
    </subcellularLocation>
</comment>
<proteinExistence type="inferred from homology"/>
<dbReference type="FunFam" id="2.10.25.10:FF:000017">
    <property type="entry name" value="latent-transforming growth factor beta-binding protein 4 isoform X1"/>
    <property type="match status" value="4"/>
</dbReference>
<dbReference type="PROSITE" id="PS01186">
    <property type="entry name" value="EGF_2"/>
    <property type="match status" value="4"/>
</dbReference>
<feature type="domain" description="EGF-like" evidence="24">
    <location>
        <begin position="479"/>
        <end position="517"/>
    </location>
</feature>
<protein>
    <submittedName>
        <fullName evidence="27">Latent-transforming growth factor beta-binding protein 4</fullName>
    </submittedName>
</protein>
<evidence type="ECO:0000256" key="7">
    <source>
        <dbReference type="ARBA" id="ARBA00022530"/>
    </source>
</evidence>
<dbReference type="PROSITE" id="PS00010">
    <property type="entry name" value="ASX_HYDROXYL"/>
    <property type="match status" value="6"/>
</dbReference>
<evidence type="ECO:0000256" key="18">
    <source>
        <dbReference type="ARBA" id="ARBA00023180"/>
    </source>
</evidence>
<dbReference type="SMART" id="SM00179">
    <property type="entry name" value="EGF_CA"/>
    <property type="match status" value="10"/>
</dbReference>
<keyword evidence="6" id="KW-0964">Secreted</keyword>
<dbReference type="SUPFAM" id="SSF57581">
    <property type="entry name" value="TB module/8-cys domain"/>
    <property type="match status" value="1"/>
</dbReference>
<evidence type="ECO:0000259" key="25">
    <source>
        <dbReference type="PROSITE" id="PS51364"/>
    </source>
</evidence>
<dbReference type="SMART" id="SM00181">
    <property type="entry name" value="EGF"/>
    <property type="match status" value="10"/>
</dbReference>
<dbReference type="PROSITE" id="PS01187">
    <property type="entry name" value="EGF_CA"/>
    <property type="match status" value="6"/>
</dbReference>
<dbReference type="FunFam" id="2.10.25.10:FF:000115">
    <property type="entry name" value="latent-transforming growth factor beta-binding protein 4 isoform X2"/>
    <property type="match status" value="1"/>
</dbReference>
<feature type="transmembrane region" description="Helical" evidence="23">
    <location>
        <begin position="624"/>
        <end position="644"/>
    </location>
</feature>
<dbReference type="GO" id="GO:0000139">
    <property type="term" value="C:Golgi membrane"/>
    <property type="evidence" value="ECO:0007669"/>
    <property type="project" value="UniProtKB-SubCell"/>
</dbReference>
<dbReference type="Pfam" id="PF03878">
    <property type="entry name" value="YIF1"/>
    <property type="match status" value="1"/>
</dbReference>
<dbReference type="AlphaFoldDB" id="A0A3Q0HEC6"/>
<dbReference type="RefSeq" id="XP_025068838.1">
    <property type="nucleotide sequence ID" value="XM_025213053.1"/>
</dbReference>
<dbReference type="InterPro" id="IPR009030">
    <property type="entry name" value="Growth_fac_rcpt_cys_sf"/>
</dbReference>